<dbReference type="AlphaFoldDB" id="A0A1J1I8U0"/>
<accession>A0A1J1I8U0</accession>
<dbReference type="EMBL" id="CVRI01000044">
    <property type="protein sequence ID" value="CRK96680.1"/>
    <property type="molecule type" value="Genomic_DNA"/>
</dbReference>
<name>A0A1J1I8U0_9DIPT</name>
<organism evidence="1 2">
    <name type="scientific">Clunio marinus</name>
    <dbReference type="NCBI Taxonomy" id="568069"/>
    <lineage>
        <taxon>Eukaryota</taxon>
        <taxon>Metazoa</taxon>
        <taxon>Ecdysozoa</taxon>
        <taxon>Arthropoda</taxon>
        <taxon>Hexapoda</taxon>
        <taxon>Insecta</taxon>
        <taxon>Pterygota</taxon>
        <taxon>Neoptera</taxon>
        <taxon>Endopterygota</taxon>
        <taxon>Diptera</taxon>
        <taxon>Nematocera</taxon>
        <taxon>Chironomoidea</taxon>
        <taxon>Chironomidae</taxon>
        <taxon>Clunio</taxon>
    </lineage>
</organism>
<evidence type="ECO:0000313" key="2">
    <source>
        <dbReference type="Proteomes" id="UP000183832"/>
    </source>
</evidence>
<sequence length="71" mass="8059">MDSFVIATTESEFPPTRVHSCGQKWGLTVAVAADHKDKLNVDYEWEAFIAGKILTGPSRLDWRPTPRMINR</sequence>
<protein>
    <submittedName>
        <fullName evidence="1">CLUMA_CG010250, isoform A</fullName>
    </submittedName>
</protein>
<proteinExistence type="predicted"/>
<keyword evidence="2" id="KW-1185">Reference proteome</keyword>
<evidence type="ECO:0000313" key="1">
    <source>
        <dbReference type="EMBL" id="CRK96680.1"/>
    </source>
</evidence>
<dbReference type="Proteomes" id="UP000183832">
    <property type="component" value="Unassembled WGS sequence"/>
</dbReference>
<gene>
    <name evidence="1" type="ORF">CLUMA_CG010250</name>
</gene>
<reference evidence="1 2" key="1">
    <citation type="submission" date="2015-04" db="EMBL/GenBank/DDBJ databases">
        <authorList>
            <person name="Syromyatnikov M.Y."/>
            <person name="Popov V.N."/>
        </authorList>
    </citation>
    <scope>NUCLEOTIDE SEQUENCE [LARGE SCALE GENOMIC DNA]</scope>
</reference>